<dbReference type="Pfam" id="PF04012">
    <property type="entry name" value="PspA_IM30"/>
    <property type="match status" value="1"/>
</dbReference>
<evidence type="ECO:0000313" key="4">
    <source>
        <dbReference type="Proteomes" id="UP001596028"/>
    </source>
</evidence>
<keyword evidence="2" id="KW-0175">Coiled coil</keyword>
<evidence type="ECO:0000256" key="2">
    <source>
        <dbReference type="SAM" id="Coils"/>
    </source>
</evidence>
<evidence type="ECO:0000313" key="3">
    <source>
        <dbReference type="EMBL" id="MFC4597150.1"/>
    </source>
</evidence>
<comment type="caution">
    <text evidence="3">The sequence shown here is derived from an EMBL/GenBank/DDBJ whole genome shotgun (WGS) entry which is preliminary data.</text>
</comment>
<feature type="coiled-coil region" evidence="2">
    <location>
        <begin position="108"/>
        <end position="142"/>
    </location>
</feature>
<comment type="similarity">
    <text evidence="1">Belongs to the PspA/Vipp/IM30 family.</text>
</comment>
<dbReference type="EMBL" id="JBHSEP010000001">
    <property type="protein sequence ID" value="MFC4597150.1"/>
    <property type="molecule type" value="Genomic_DNA"/>
</dbReference>
<dbReference type="PANTHER" id="PTHR31088">
    <property type="entry name" value="MEMBRANE-ASSOCIATED PROTEIN VIPP1, CHLOROPLASTIC"/>
    <property type="match status" value="1"/>
</dbReference>
<keyword evidence="4" id="KW-1185">Reference proteome</keyword>
<gene>
    <name evidence="3" type="ORF">ACFO3S_02765</name>
</gene>
<dbReference type="PANTHER" id="PTHR31088:SF6">
    <property type="entry name" value="PHAGE SHOCK PROTEIN A"/>
    <property type="match status" value="1"/>
</dbReference>
<dbReference type="InterPro" id="IPR007157">
    <property type="entry name" value="PspA_VIPP1"/>
</dbReference>
<proteinExistence type="inferred from homology"/>
<evidence type="ECO:0000256" key="1">
    <source>
        <dbReference type="ARBA" id="ARBA00043985"/>
    </source>
</evidence>
<protein>
    <submittedName>
        <fullName evidence="3">PspA/IM30 family protein</fullName>
    </submittedName>
</protein>
<sequence length="229" mass="26320">MGVFQRIKDLTKASVHDWLDKLEDPIVMLNQYLRDMEIEIHDAEVTVAKQMASERRMKQRLEELVRLGVDREGQAEHALRSGNETLARKLLEEKVQYSQQASSLAELHGQASAQVSELTAQLHEMKEEYYKLRNKRNELVARSQMAKARKQMAQVSSLHTIESGAASRGFHRMEEKILQMEAEAEVARLPGVSYGVTPSRIDPEKEFRVEQELEALRSRVQPQPNLDKE</sequence>
<organism evidence="3 4">
    <name type="scientific">Cohnella hongkongensis</name>
    <dbReference type="NCBI Taxonomy" id="178337"/>
    <lineage>
        <taxon>Bacteria</taxon>
        <taxon>Bacillati</taxon>
        <taxon>Bacillota</taxon>
        <taxon>Bacilli</taxon>
        <taxon>Bacillales</taxon>
        <taxon>Paenibacillaceae</taxon>
        <taxon>Cohnella</taxon>
    </lineage>
</organism>
<dbReference type="Proteomes" id="UP001596028">
    <property type="component" value="Unassembled WGS sequence"/>
</dbReference>
<reference evidence="4" key="1">
    <citation type="journal article" date="2019" name="Int. J. Syst. Evol. Microbiol.">
        <title>The Global Catalogue of Microorganisms (GCM) 10K type strain sequencing project: providing services to taxonomists for standard genome sequencing and annotation.</title>
        <authorList>
            <consortium name="The Broad Institute Genomics Platform"/>
            <consortium name="The Broad Institute Genome Sequencing Center for Infectious Disease"/>
            <person name="Wu L."/>
            <person name="Ma J."/>
        </authorList>
    </citation>
    <scope>NUCLEOTIDE SEQUENCE [LARGE SCALE GENOMIC DNA]</scope>
    <source>
        <strain evidence="4">CCUG 49571</strain>
    </source>
</reference>
<dbReference type="RefSeq" id="WP_378091966.1">
    <property type="nucleotide sequence ID" value="NZ_JBHSEP010000001.1"/>
</dbReference>
<name>A0ABV9F5D5_9BACL</name>
<accession>A0ABV9F5D5</accession>